<dbReference type="Proteomes" id="UP001523550">
    <property type="component" value="Unassembled WGS sequence"/>
</dbReference>
<reference evidence="2 3" key="1">
    <citation type="submission" date="2022-03" db="EMBL/GenBank/DDBJ databases">
        <title>Genomic Encyclopedia of Type Strains, Phase III (KMG-III): the genomes of soil and plant-associated and newly described type strains.</title>
        <authorList>
            <person name="Whitman W."/>
        </authorList>
    </citation>
    <scope>NUCLEOTIDE SEQUENCE [LARGE SCALE GENOMIC DNA]</scope>
    <source>
        <strain evidence="2 3">BSker1</strain>
    </source>
</reference>
<dbReference type="InterPro" id="IPR009081">
    <property type="entry name" value="PP-bd_ACP"/>
</dbReference>
<sequence>MSGSQDDQFKQSLKELILEETGKDELSPEQIADDEALFGPDTSLELDSLDGLQVSVALKQQFGVELNDSKRLRRVMANINTLADFLRPD</sequence>
<accession>A0ABT1G8V7</accession>
<name>A0ABT1G8V7_9GAMM</name>
<dbReference type="Pfam" id="PF00550">
    <property type="entry name" value="PP-binding"/>
    <property type="match status" value="1"/>
</dbReference>
<protein>
    <submittedName>
        <fullName evidence="2">Acyl carrier protein</fullName>
    </submittedName>
</protein>
<dbReference type="Gene3D" id="1.10.1200.10">
    <property type="entry name" value="ACP-like"/>
    <property type="match status" value="1"/>
</dbReference>
<dbReference type="RefSeq" id="WP_253448431.1">
    <property type="nucleotide sequence ID" value="NZ_JALJYF010000002.1"/>
</dbReference>
<dbReference type="SUPFAM" id="SSF47336">
    <property type="entry name" value="ACP-like"/>
    <property type="match status" value="1"/>
</dbReference>
<keyword evidence="3" id="KW-1185">Reference proteome</keyword>
<dbReference type="InterPro" id="IPR036736">
    <property type="entry name" value="ACP-like_sf"/>
</dbReference>
<evidence type="ECO:0000259" key="1">
    <source>
        <dbReference type="PROSITE" id="PS50075"/>
    </source>
</evidence>
<dbReference type="PROSITE" id="PS50075">
    <property type="entry name" value="CARRIER"/>
    <property type="match status" value="1"/>
</dbReference>
<evidence type="ECO:0000313" key="2">
    <source>
        <dbReference type="EMBL" id="MCP1727734.1"/>
    </source>
</evidence>
<organism evidence="2 3">
    <name type="scientific">Natronospira proteinivora</name>
    <dbReference type="NCBI Taxonomy" id="1807133"/>
    <lineage>
        <taxon>Bacteria</taxon>
        <taxon>Pseudomonadati</taxon>
        <taxon>Pseudomonadota</taxon>
        <taxon>Gammaproteobacteria</taxon>
        <taxon>Natronospirales</taxon>
        <taxon>Natronospiraceae</taxon>
        <taxon>Natronospira</taxon>
    </lineage>
</organism>
<dbReference type="EMBL" id="JALJYF010000002">
    <property type="protein sequence ID" value="MCP1727734.1"/>
    <property type="molecule type" value="Genomic_DNA"/>
</dbReference>
<evidence type="ECO:0000313" key="3">
    <source>
        <dbReference type="Proteomes" id="UP001523550"/>
    </source>
</evidence>
<proteinExistence type="predicted"/>
<comment type="caution">
    <text evidence="2">The sequence shown here is derived from an EMBL/GenBank/DDBJ whole genome shotgun (WGS) entry which is preliminary data.</text>
</comment>
<gene>
    <name evidence="2" type="ORF">J2T60_001734</name>
</gene>
<feature type="domain" description="Carrier" evidence="1">
    <location>
        <begin position="7"/>
        <end position="89"/>
    </location>
</feature>